<dbReference type="Gene3D" id="2.60.120.200">
    <property type="match status" value="5"/>
</dbReference>
<protein>
    <recommendedName>
        <fullName evidence="5">LamG-like jellyroll fold domain-containing protein</fullName>
    </recommendedName>
</protein>
<feature type="coiled-coil region" evidence="3">
    <location>
        <begin position="860"/>
        <end position="887"/>
    </location>
</feature>
<feature type="coiled-coil region" evidence="3">
    <location>
        <begin position="650"/>
        <end position="677"/>
    </location>
</feature>
<dbReference type="SUPFAM" id="SSF49899">
    <property type="entry name" value="Concanavalin A-like lectins/glucanases"/>
    <property type="match status" value="5"/>
</dbReference>
<organism evidence="6 7">
    <name type="scientific">Streptomyces chattanoogensis</name>
    <dbReference type="NCBI Taxonomy" id="66876"/>
    <lineage>
        <taxon>Bacteria</taxon>
        <taxon>Bacillati</taxon>
        <taxon>Actinomycetota</taxon>
        <taxon>Actinomycetes</taxon>
        <taxon>Kitasatosporales</taxon>
        <taxon>Streptomycetaceae</taxon>
        <taxon>Streptomyces</taxon>
    </lineage>
</organism>
<evidence type="ECO:0000313" key="6">
    <source>
        <dbReference type="EMBL" id="KPC58396.1"/>
    </source>
</evidence>
<dbReference type="Gene3D" id="2.80.10.50">
    <property type="match status" value="1"/>
</dbReference>
<dbReference type="SMART" id="SM00560">
    <property type="entry name" value="LamGL"/>
    <property type="match status" value="1"/>
</dbReference>
<evidence type="ECO:0000256" key="3">
    <source>
        <dbReference type="SAM" id="Coils"/>
    </source>
</evidence>
<evidence type="ECO:0000256" key="2">
    <source>
        <dbReference type="ARBA" id="ARBA00023157"/>
    </source>
</evidence>
<evidence type="ECO:0000259" key="5">
    <source>
        <dbReference type="SMART" id="SM00560"/>
    </source>
</evidence>
<comment type="caution">
    <text evidence="6">The sequence shown here is derived from an EMBL/GenBank/DDBJ whole genome shotgun (WGS) entry which is preliminary data.</text>
</comment>
<reference evidence="7" key="1">
    <citation type="submission" date="2015-07" db="EMBL/GenBank/DDBJ databases">
        <authorList>
            <person name="Ju K.-S."/>
            <person name="Doroghazi J.R."/>
            <person name="Metcalf W.W."/>
        </authorList>
    </citation>
    <scope>NUCLEOTIDE SEQUENCE [LARGE SCALE GENOMIC DNA]</scope>
    <source>
        <strain evidence="7">NRRL ISP-5002</strain>
    </source>
</reference>
<feature type="domain" description="LamG-like jellyroll fold" evidence="5">
    <location>
        <begin position="356"/>
        <end position="485"/>
    </location>
</feature>
<keyword evidence="2" id="KW-1015">Disulfide bond</keyword>
<dbReference type="SUPFAM" id="SSF50370">
    <property type="entry name" value="Ricin B-like lectins"/>
    <property type="match status" value="1"/>
</dbReference>
<feature type="region of interest" description="Disordered" evidence="4">
    <location>
        <begin position="1112"/>
        <end position="1134"/>
    </location>
</feature>
<name>A0A0N0XPW3_9ACTN</name>
<dbReference type="Proteomes" id="UP000037982">
    <property type="component" value="Unassembled WGS sequence"/>
</dbReference>
<feature type="region of interest" description="Disordered" evidence="4">
    <location>
        <begin position="205"/>
        <end position="230"/>
    </location>
</feature>
<evidence type="ECO:0000256" key="4">
    <source>
        <dbReference type="SAM" id="MobiDB-lite"/>
    </source>
</evidence>
<evidence type="ECO:0000313" key="7">
    <source>
        <dbReference type="Proteomes" id="UP000037982"/>
    </source>
</evidence>
<feature type="region of interest" description="Disordered" evidence="4">
    <location>
        <begin position="2258"/>
        <end position="2280"/>
    </location>
</feature>
<dbReference type="EMBL" id="LGKG01000207">
    <property type="protein sequence ID" value="KPC58396.1"/>
    <property type="molecule type" value="Genomic_DNA"/>
</dbReference>
<evidence type="ECO:0000256" key="1">
    <source>
        <dbReference type="ARBA" id="ARBA00022729"/>
    </source>
</evidence>
<dbReference type="InterPro" id="IPR035992">
    <property type="entry name" value="Ricin_B-like_lectins"/>
</dbReference>
<keyword evidence="1" id="KW-0732">Signal</keyword>
<sequence length="2545" mass="275814">MPLSGEQHLLKVYSDRTYLHTTTVRHQGTTVALAMDDQRRLVYTVLDLARHDEAKGEMDAAYWSENPLPLPFPSEITDVGFAAAGATALPVVKSGGRVEAAPDERLGADEVDPFLSTTARLTASAPFHALSDGTHLVVLRQSVAADHPDAAHRLSGGGSSGDPEREDYVKDRDGAKVPLAADTLLCDRFLLVGGELKPVLEARYRRSRHKDRPDSAKDSLGTTDMEGRPFREPTQKLSFVRRLTGGRFTALLVPTAVQGQQRWQVFAHNDATGRIDSFSIEQGRDGLFHLQGTQAWTSPDPAHRDAVYERAPGTCPFTGHPLVPVVSTEGHAETALAFGAGEAHVRVADGPELAGRDFTVEFWARRTGTGREEYLVGHGDAAGSPRNSLHIGFREDNRFTFSFYADDFTTDVRAEDTGWHHWACVFEHATRRQTVYRDGEDVGTRTADGPYSGAGPLLLAKALWFGGARAELDEVRIWDRARTPEELRHDKGVRLIGNDPGLVAYYRFDEGSGSRLHDQTDHARHGELVGGPAWVTSEAPIGDHPGVRRDSFAVAGCRAVSGLSAVLYHQQEATSTGYDRQPKPAKRQARVLLSYATSGPDPKTGADTGESCLATVDFGVGRDGRLAQIPDELALPVLATPDGSADVETISELDGRIRQLVQDIAAKETEVVELTRQTADLPEVERLREAYYTRSQDITGWACRLRFKNPRDGQTQYLVVQGDRSGDETPLIRTSDKDATSALWAVVMPPGSSWNGSMLYHLQNLHTGKDMNVSGESQDNDGPLIVYRRLSGHWNTLFGIYDRSDGYSTLVNRYSEKTVCAPDRLGDRVVQYDTAPVTASGEGLIAFERVALHDLGHPDIREAGKRVEALDRQLAELRTKDELLTRRRHEIADHQAELTAKRDELARLTGGLKGADDIALPVPQLFLDRTGLSCSGALLAFARSADRPYLLDSATGNVVLYFRGTNGQFFASYYDTSVVRTARRLTADDGTTVTFTAKDAGTGPDAVRIRVTEGDGAGLCDLTVERGEESETWKRLPRRAADFAAIVNGLPDQPVPVGAVKSFDATSRLLSGGRAGEVIGGVLRLAEALPAALPARTPVTVGGHLYLTEGDHAPGATSLRLDGGEGGPEPQPGEAVQRLRYDHRWAVADRPGVPLSAGSRLVLVDPGAAREVPLGEVADAVAAYGCRWRADNPGRAYSFDGQANVITLPEPQLDRVAVTRDLTLEAWINPEQVSGAARIVHAGTGEVPYTLGLLAPAAPVVPALAFDGESGVAMTESGFSLAGQDFTVEFWARRTTKWDGKAQYLIGHGTSHGSSRGALHIGFTETSAFRFGFYGDDVTTSFGYDDSDWHHWACVFDAATREQVIYRDGVEEARRVASGTYQGDGLFSFGSSFAGWVADYAHVEMDEVRLWGAACSAAEIRERKNLRLSGEESGLVGYWPCAEPLARVSDKPGVLDRSGQNRHVYLRGGVTTAPAPAALERAAEAAYRIVAGAGDRLVATRATFSPHEWTHLAAAYEQSWAVELSDGAYLEVPDNDALDIAGDLTVEVFCRADALGTVQGLLSKGRAADGAGGSVPYRLLVLADGRLEFGFEEPDGRLVRCTSTEAVRAGTFHRLAVVRKSGRSTQERKGDKEITTTGADGKPVTRTVEFVESVGLQEWHDIRFFIDGREAGTTRYEGPGAKGNSGTLDIGLAREGLETHAFKGVVSEIRLWGVARDAAQLGTPVSARDHGLTAHWTCEENAGNTAADTTGSHAARLRGARWTRNPDPRGSVFRLYRNGVSVACDPLETTDAADFADYGDRTLALGARLKEGQATQPFHGVLEEVRIWRTARTQEQILDNLFTRLKGEKEDLLAYWSFDRASTDDGAGVVRDEGLRGNDLTLPAAPARPTAVLSTAPVSSDTAQVRSALAAMRTPFHEAISGTPAVAEYADMQYTAKGEAFGVLKRAYGYLRDGRWHLVTGYKVGDLVSEWVSQVQFDPQLIGYVEGAPPVPSENLTPNTIDPERATYDGIASVELTQAEEVVHSLSSAKERSVDAAFGFALSNEVDVDMWMIAAPLGFGVAKSMAKAKVSASVRGTLEFSNSWAEETAVSEGENTTRAMKVELAGSWEDPLRPLNPALGRRYAPSNMGFALVQSQTADVFALRLAHNGALVTYRIQPNPDIPKDWNIIPFPINPRYTKQGTLDGAVGYDERGKVLDPDYADARGRGEYSYHKPREAYAIKRRIQRDQQRLRSYYESVSTETHTPDPTAERAGRVLGSAIGGDTAPGRNRDTAANTTGDGFSRRDLVNTYVWTADGGFFAETTQTTDAVSETTSGSYAFSGSVGASVGTSFEVMGVGINAQLDASIGGGMTTTRARGKEATRSFGLAVQCAPSGNLQQYNAHRKPVFDADGKPVNAPGKVDAYRFLSFYLGEDTEHFDTFFHKVVDPAWLAGATDPNAAALRQARQTDRKPPCWRVMHRVTFVSRLLPAVPAADAAPLDQAMRRLDVESNYELIRRLDPYVKNAATGLPELSAAVRTALAAHLPDLTPHTEAVTSFLAQYYGVAD</sequence>
<keyword evidence="7" id="KW-1185">Reference proteome</keyword>
<dbReference type="Pfam" id="PF13385">
    <property type="entry name" value="Laminin_G_3"/>
    <property type="match status" value="3"/>
</dbReference>
<dbReference type="PATRIC" id="fig|66876.3.peg.8509"/>
<accession>A0A0N0XPW3</accession>
<keyword evidence="3" id="KW-0175">Coiled coil</keyword>
<dbReference type="InterPro" id="IPR006558">
    <property type="entry name" value="LamG-like"/>
</dbReference>
<dbReference type="InterPro" id="IPR013320">
    <property type="entry name" value="ConA-like_dom_sf"/>
</dbReference>
<proteinExistence type="predicted"/>
<dbReference type="CDD" id="cd00161">
    <property type="entry name" value="beta-trefoil_Ricin-like"/>
    <property type="match status" value="1"/>
</dbReference>
<feature type="region of interest" description="Disordered" evidence="4">
    <location>
        <begin position="149"/>
        <end position="169"/>
    </location>
</feature>
<gene>
    <name evidence="6" type="ORF">ADL29_38770</name>
</gene>